<proteinExistence type="predicted"/>
<dbReference type="Proteomes" id="UP001193389">
    <property type="component" value="Chromosome"/>
</dbReference>
<organism evidence="3 4">
    <name type="scientific">Aquipluma nitroreducens</name>
    <dbReference type="NCBI Taxonomy" id="2010828"/>
    <lineage>
        <taxon>Bacteria</taxon>
        <taxon>Pseudomonadati</taxon>
        <taxon>Bacteroidota</taxon>
        <taxon>Bacteroidia</taxon>
        <taxon>Marinilabiliales</taxon>
        <taxon>Prolixibacteraceae</taxon>
        <taxon>Aquipluma</taxon>
    </lineage>
</organism>
<evidence type="ECO:0000313" key="3">
    <source>
        <dbReference type="EMBL" id="BBE17244.1"/>
    </source>
</evidence>
<sequence length="301" mass="33709">METKKSQLATIIIAVILVVGVIGGVYVYNQKQDEIKTLTMEKSELNQTIQKRDSIVNDMEGTFAEIESNMSFIREKRSQIATMQTEGGKNKKQLIAEDVKLMNTMLEESSKKIADLEAKLRKSGMNIKSYEKRLQALNETIEAQNTEIAALKTEIEGKNANIAELGTKVQDLNNNIQQQADTINYKQKVIIDKTDKLNTAHFALGTFKKLKEEGIVSREGAVLGIGGGKAVQGNFDSKYFTDVDIRQTKTIPLNVKKAVVISEHPSSSYKLVEENGQIAYLQIEDPSEFWRISKYAVIQVK</sequence>
<keyword evidence="2" id="KW-0812">Transmembrane</keyword>
<accession>A0A5K7S7E7</accession>
<feature type="coiled-coil region" evidence="1">
    <location>
        <begin position="99"/>
        <end position="182"/>
    </location>
</feature>
<evidence type="ECO:0000256" key="2">
    <source>
        <dbReference type="SAM" id="Phobius"/>
    </source>
</evidence>
<dbReference type="RefSeq" id="WP_318350258.1">
    <property type="nucleotide sequence ID" value="NZ_AP018694.1"/>
</dbReference>
<protein>
    <submittedName>
        <fullName evidence="3">Lipoprotein</fullName>
    </submittedName>
</protein>
<reference evidence="3" key="1">
    <citation type="journal article" date="2020" name="Int. J. Syst. Evol. Microbiol.">
        <title>Aquipluma nitroreducens gen. nov. sp. nov., a novel facultatively anaerobic bacterium isolated from a freshwater lake.</title>
        <authorList>
            <person name="Watanabe M."/>
            <person name="Kojima H."/>
            <person name="Fukui M."/>
        </authorList>
    </citation>
    <scope>NUCLEOTIDE SEQUENCE</scope>
    <source>
        <strain evidence="3">MeG22</strain>
    </source>
</reference>
<keyword evidence="2" id="KW-0472">Membrane</keyword>
<gene>
    <name evidence="3" type="ORF">AQPE_1393</name>
</gene>
<keyword evidence="4" id="KW-1185">Reference proteome</keyword>
<keyword evidence="1" id="KW-0175">Coiled coil</keyword>
<feature type="transmembrane region" description="Helical" evidence="2">
    <location>
        <begin position="7"/>
        <end position="28"/>
    </location>
</feature>
<keyword evidence="2" id="KW-1133">Transmembrane helix</keyword>
<dbReference type="Gene3D" id="1.20.5.340">
    <property type="match status" value="1"/>
</dbReference>
<name>A0A5K7S7E7_9BACT</name>
<evidence type="ECO:0000256" key="1">
    <source>
        <dbReference type="SAM" id="Coils"/>
    </source>
</evidence>
<dbReference type="KEGG" id="anf:AQPE_1393"/>
<evidence type="ECO:0000313" key="4">
    <source>
        <dbReference type="Proteomes" id="UP001193389"/>
    </source>
</evidence>
<dbReference type="EMBL" id="AP018694">
    <property type="protein sequence ID" value="BBE17244.1"/>
    <property type="molecule type" value="Genomic_DNA"/>
</dbReference>
<dbReference type="AlphaFoldDB" id="A0A5K7S7E7"/>
<keyword evidence="3" id="KW-0449">Lipoprotein</keyword>